<feature type="transmembrane region" description="Helical" evidence="6">
    <location>
        <begin position="234"/>
        <end position="252"/>
    </location>
</feature>
<feature type="domain" description="Major facilitator superfamily (MFS) profile" evidence="7">
    <location>
        <begin position="16"/>
        <end position="511"/>
    </location>
</feature>
<reference evidence="9" key="1">
    <citation type="journal article" date="2019" name="Int. J. Syst. Evol. Microbiol.">
        <title>The Global Catalogue of Microorganisms (GCM) 10K type strain sequencing project: providing services to taxonomists for standard genome sequencing and annotation.</title>
        <authorList>
            <consortium name="The Broad Institute Genomics Platform"/>
            <consortium name="The Broad Institute Genome Sequencing Center for Infectious Disease"/>
            <person name="Wu L."/>
            <person name="Ma J."/>
        </authorList>
    </citation>
    <scope>NUCLEOTIDE SEQUENCE [LARGE SCALE GENOMIC DNA]</scope>
    <source>
        <strain evidence="9">CCM 7435</strain>
    </source>
</reference>
<dbReference type="InterPro" id="IPR036259">
    <property type="entry name" value="MFS_trans_sf"/>
</dbReference>
<feature type="transmembrane region" description="Helical" evidence="6">
    <location>
        <begin position="491"/>
        <end position="509"/>
    </location>
</feature>
<evidence type="ECO:0000256" key="5">
    <source>
        <dbReference type="ARBA" id="ARBA00023136"/>
    </source>
</evidence>
<proteinExistence type="predicted"/>
<feature type="transmembrane region" description="Helical" evidence="6">
    <location>
        <begin position="136"/>
        <end position="158"/>
    </location>
</feature>
<dbReference type="Gene3D" id="1.20.1250.20">
    <property type="entry name" value="MFS general substrate transporter like domains"/>
    <property type="match status" value="2"/>
</dbReference>
<evidence type="ECO:0000256" key="4">
    <source>
        <dbReference type="ARBA" id="ARBA00022989"/>
    </source>
</evidence>
<feature type="transmembrane region" description="Helical" evidence="6">
    <location>
        <begin position="82"/>
        <end position="100"/>
    </location>
</feature>
<dbReference type="InterPro" id="IPR011701">
    <property type="entry name" value="MFS"/>
</dbReference>
<evidence type="ECO:0000313" key="9">
    <source>
        <dbReference type="Proteomes" id="UP001597299"/>
    </source>
</evidence>
<dbReference type="EMBL" id="JBHUHD010000004">
    <property type="protein sequence ID" value="MFD2143584.1"/>
    <property type="molecule type" value="Genomic_DNA"/>
</dbReference>
<feature type="transmembrane region" description="Helical" evidence="6">
    <location>
        <begin position="202"/>
        <end position="222"/>
    </location>
</feature>
<feature type="transmembrane region" description="Helical" evidence="6">
    <location>
        <begin position="53"/>
        <end position="75"/>
    </location>
</feature>
<organism evidence="8 9">
    <name type="scientific">Ancylobacter oerskovii</name>
    <dbReference type="NCBI Taxonomy" id="459519"/>
    <lineage>
        <taxon>Bacteria</taxon>
        <taxon>Pseudomonadati</taxon>
        <taxon>Pseudomonadota</taxon>
        <taxon>Alphaproteobacteria</taxon>
        <taxon>Hyphomicrobiales</taxon>
        <taxon>Xanthobacteraceae</taxon>
        <taxon>Ancylobacter</taxon>
    </lineage>
</organism>
<evidence type="ECO:0000313" key="8">
    <source>
        <dbReference type="EMBL" id="MFD2143584.1"/>
    </source>
</evidence>
<evidence type="ECO:0000259" key="7">
    <source>
        <dbReference type="PROSITE" id="PS50850"/>
    </source>
</evidence>
<keyword evidence="3 6" id="KW-0812">Transmembrane</keyword>
<feature type="transmembrane region" description="Helical" evidence="6">
    <location>
        <begin position="338"/>
        <end position="354"/>
    </location>
</feature>
<dbReference type="InterPro" id="IPR020846">
    <property type="entry name" value="MFS_dom"/>
</dbReference>
<keyword evidence="9" id="KW-1185">Reference proteome</keyword>
<evidence type="ECO:0000256" key="2">
    <source>
        <dbReference type="ARBA" id="ARBA00022448"/>
    </source>
</evidence>
<keyword evidence="5 6" id="KW-0472">Membrane</keyword>
<dbReference type="Proteomes" id="UP001597299">
    <property type="component" value="Unassembled WGS sequence"/>
</dbReference>
<feature type="transmembrane region" description="Helical" evidence="6">
    <location>
        <begin position="12"/>
        <end position="33"/>
    </location>
</feature>
<feature type="transmembrane region" description="Helical" evidence="6">
    <location>
        <begin position="311"/>
        <end position="331"/>
    </location>
</feature>
<dbReference type="PANTHER" id="PTHR42718:SF9">
    <property type="entry name" value="MAJOR FACILITATOR SUPERFAMILY MULTIDRUG TRANSPORTER MFSC"/>
    <property type="match status" value="1"/>
</dbReference>
<comment type="caution">
    <text evidence="8">The sequence shown here is derived from an EMBL/GenBank/DDBJ whole genome shotgun (WGS) entry which is preliminary data.</text>
</comment>
<keyword evidence="2" id="KW-0813">Transport</keyword>
<comment type="subcellular location">
    <subcellularLocation>
        <location evidence="1">Membrane</location>
        <topology evidence="1">Multi-pass membrane protein</topology>
    </subcellularLocation>
</comment>
<feature type="transmembrane region" description="Helical" evidence="6">
    <location>
        <begin position="366"/>
        <end position="390"/>
    </location>
</feature>
<evidence type="ECO:0000256" key="6">
    <source>
        <dbReference type="SAM" id="Phobius"/>
    </source>
</evidence>
<feature type="transmembrane region" description="Helical" evidence="6">
    <location>
        <begin position="272"/>
        <end position="291"/>
    </location>
</feature>
<evidence type="ECO:0000256" key="1">
    <source>
        <dbReference type="ARBA" id="ARBA00004141"/>
    </source>
</evidence>
<dbReference type="Pfam" id="PF07690">
    <property type="entry name" value="MFS_1"/>
    <property type="match status" value="1"/>
</dbReference>
<protein>
    <submittedName>
        <fullName evidence="8">MFS transporter</fullName>
    </submittedName>
</protein>
<feature type="transmembrane region" description="Helical" evidence="6">
    <location>
        <begin position="170"/>
        <end position="190"/>
    </location>
</feature>
<accession>A0ABW4Z512</accession>
<dbReference type="PANTHER" id="PTHR42718">
    <property type="entry name" value="MAJOR FACILITATOR SUPERFAMILY MULTIDRUG TRANSPORTER MFSC"/>
    <property type="match status" value="1"/>
</dbReference>
<dbReference type="PROSITE" id="PS50850">
    <property type="entry name" value="MFS"/>
    <property type="match status" value="1"/>
</dbReference>
<name>A0ABW4Z512_9HYPH</name>
<feature type="transmembrane region" description="Helical" evidence="6">
    <location>
        <begin position="106"/>
        <end position="129"/>
    </location>
</feature>
<dbReference type="SUPFAM" id="SSF103473">
    <property type="entry name" value="MFS general substrate transporter"/>
    <property type="match status" value="1"/>
</dbReference>
<gene>
    <name evidence="8" type="ORF">ACFSNC_24635</name>
</gene>
<sequence length="520" mass="55278">MQPGEAGGRAPIPSLAVAAVLLGCFIAGFHTRLFGIGLPDLRGAMGLDPDEGAWLSTVAMAPQMLVAPAIPWLVAVFGLRRMLIGPALVYAAVSLLIPLTRDYPTLLVLHALHGALLGAFVPAALMIIFRSLPMRFWTAGVAIYVLRAGFTLNAGVFLTGFYTQQLGWEWLYWQDVVLAPIMALLTWLGAPRVKVDRALLAKADWGGMILFGVGLTMVYVALDQGNRLDWLNSGVVVSLLVGGAVLFAGFLLNEAVVADPWASTRVLMSRNIALLLATSFCFTFVGTSNGLVLPNFLTVVRQLRPEQTGELLLLSVALPMVVLMPLALIVLKRVDARAVLMSGLASFALAAWLATGMTHDWAPGNFVAVALLQAFGQSFGFLALVLYGLANSDPAKATSFVAYIQIIRLLGTENGSSLLGTFVRVREQVHSNLIGLHLEAGDGAVAQALAGLSSMYASHGAAAAHGRALGTLAAMVQREAYTLAHIDAFRLAFWVAIVGMVLVACMGRAKPGPFTHRQIG</sequence>
<evidence type="ECO:0000256" key="3">
    <source>
        <dbReference type="ARBA" id="ARBA00022692"/>
    </source>
</evidence>
<keyword evidence="4 6" id="KW-1133">Transmembrane helix</keyword>
<dbReference type="RefSeq" id="WP_213351168.1">
    <property type="nucleotide sequence ID" value="NZ_JAHBGB010000003.1"/>
</dbReference>